<evidence type="ECO:0000313" key="3">
    <source>
        <dbReference type="Proteomes" id="UP000475862"/>
    </source>
</evidence>
<dbReference type="EMBL" id="VYZN01000044">
    <property type="protein sequence ID" value="KAE9529584.1"/>
    <property type="molecule type" value="Genomic_DNA"/>
</dbReference>
<comment type="caution">
    <text evidence="2">The sequence shown here is derived from an EMBL/GenBank/DDBJ whole genome shotgun (WGS) entry which is preliminary data.</text>
</comment>
<gene>
    <name evidence="2" type="ORF">AGLY_011680</name>
</gene>
<keyword evidence="1" id="KW-0812">Transmembrane</keyword>
<reference evidence="2 3" key="1">
    <citation type="submission" date="2019-08" db="EMBL/GenBank/DDBJ databases">
        <title>The genome of the soybean aphid Biotype 1, its phylome, world population structure and adaptation to the North American continent.</title>
        <authorList>
            <person name="Giordano R."/>
            <person name="Donthu R.K."/>
            <person name="Hernandez A.G."/>
            <person name="Wright C.L."/>
            <person name="Zimin A.V."/>
        </authorList>
    </citation>
    <scope>NUCLEOTIDE SEQUENCE [LARGE SCALE GENOMIC DNA]</scope>
    <source>
        <tissue evidence="2">Whole aphids</tissue>
    </source>
</reference>
<keyword evidence="3" id="KW-1185">Reference proteome</keyword>
<evidence type="ECO:0000256" key="1">
    <source>
        <dbReference type="SAM" id="Phobius"/>
    </source>
</evidence>
<sequence length="176" mass="20510">MTGAHTTTHRFRGRGTLQLLYYLYHYYYYNYYYYLLLVPPISLLYELCVALTPLSSRPKSLYREKKTKLAKCPNNERRRDSNLISWLGWGGARVLRARRRKQNGKKKINTAVGTSRVKDNRSLSHSVTMPVGGCLRDNAYCAYYNNIFINTHIHPRPTPLRNISYRDSASNSIVHT</sequence>
<dbReference type="AlphaFoldDB" id="A0A6G0TD15"/>
<name>A0A6G0TD15_APHGL</name>
<keyword evidence="1" id="KW-0472">Membrane</keyword>
<feature type="transmembrane region" description="Helical" evidence="1">
    <location>
        <begin position="31"/>
        <end position="54"/>
    </location>
</feature>
<accession>A0A6G0TD15</accession>
<organism evidence="2 3">
    <name type="scientific">Aphis glycines</name>
    <name type="common">Soybean aphid</name>
    <dbReference type="NCBI Taxonomy" id="307491"/>
    <lineage>
        <taxon>Eukaryota</taxon>
        <taxon>Metazoa</taxon>
        <taxon>Ecdysozoa</taxon>
        <taxon>Arthropoda</taxon>
        <taxon>Hexapoda</taxon>
        <taxon>Insecta</taxon>
        <taxon>Pterygota</taxon>
        <taxon>Neoptera</taxon>
        <taxon>Paraneoptera</taxon>
        <taxon>Hemiptera</taxon>
        <taxon>Sternorrhyncha</taxon>
        <taxon>Aphidomorpha</taxon>
        <taxon>Aphidoidea</taxon>
        <taxon>Aphididae</taxon>
        <taxon>Aphidini</taxon>
        <taxon>Aphis</taxon>
        <taxon>Aphis</taxon>
    </lineage>
</organism>
<proteinExistence type="predicted"/>
<evidence type="ECO:0000313" key="2">
    <source>
        <dbReference type="EMBL" id="KAE9529584.1"/>
    </source>
</evidence>
<feature type="non-terminal residue" evidence="2">
    <location>
        <position position="176"/>
    </location>
</feature>
<protein>
    <submittedName>
        <fullName evidence="2">Uncharacterized protein</fullName>
    </submittedName>
</protein>
<keyword evidence="1" id="KW-1133">Transmembrane helix</keyword>
<dbReference type="Proteomes" id="UP000475862">
    <property type="component" value="Unassembled WGS sequence"/>
</dbReference>